<keyword evidence="8" id="KW-0418">Kinase</keyword>
<proteinExistence type="inferred from homology"/>
<evidence type="ECO:0000256" key="17">
    <source>
        <dbReference type="SAM" id="Phobius"/>
    </source>
</evidence>
<dbReference type="InterPro" id="IPR005467">
    <property type="entry name" value="His_kinase_dom"/>
</dbReference>
<evidence type="ECO:0000256" key="2">
    <source>
        <dbReference type="ARBA" id="ARBA00006402"/>
    </source>
</evidence>
<keyword evidence="5 15" id="KW-0597">Phosphoprotein</keyword>
<evidence type="ECO:0000313" key="20">
    <source>
        <dbReference type="EMBL" id="KPU43852.1"/>
    </source>
</evidence>
<dbReference type="InterPro" id="IPR036890">
    <property type="entry name" value="HATPase_C_sf"/>
</dbReference>
<dbReference type="SUPFAM" id="SSF52172">
    <property type="entry name" value="CheY-like"/>
    <property type="match status" value="1"/>
</dbReference>
<keyword evidence="17" id="KW-1133">Transmembrane helix</keyword>
<feature type="coiled-coil region" evidence="16">
    <location>
        <begin position="80"/>
        <end position="107"/>
    </location>
</feature>
<evidence type="ECO:0000313" key="21">
    <source>
        <dbReference type="Proteomes" id="UP000050326"/>
    </source>
</evidence>
<dbReference type="Pfam" id="PF00072">
    <property type="entry name" value="Response_reg"/>
    <property type="match status" value="2"/>
</dbReference>
<evidence type="ECO:0000256" key="15">
    <source>
        <dbReference type="PROSITE-ProRule" id="PRU00169"/>
    </source>
</evidence>
<evidence type="ECO:0000256" key="5">
    <source>
        <dbReference type="ARBA" id="ARBA00022553"/>
    </source>
</evidence>
<comment type="subunit">
    <text evidence="12">At low DSF concentrations, interacts with RpfF.</text>
</comment>
<keyword evidence="21" id="KW-1185">Reference proteome</keyword>
<evidence type="ECO:0000256" key="9">
    <source>
        <dbReference type="ARBA" id="ARBA00022840"/>
    </source>
</evidence>
<comment type="catalytic activity">
    <reaction evidence="1">
        <text>ATP + protein L-histidine = ADP + protein N-phospho-L-histidine.</text>
        <dbReference type="EC" id="2.7.13.3"/>
    </reaction>
</comment>
<evidence type="ECO:0000256" key="12">
    <source>
        <dbReference type="ARBA" id="ARBA00064003"/>
    </source>
</evidence>
<evidence type="ECO:0000256" key="8">
    <source>
        <dbReference type="ARBA" id="ARBA00022777"/>
    </source>
</evidence>
<feature type="domain" description="Response regulatory" evidence="19">
    <location>
        <begin position="362"/>
        <end position="496"/>
    </location>
</feature>
<dbReference type="Gene3D" id="3.30.565.10">
    <property type="entry name" value="Histidine kinase-like ATPase, C-terminal domain"/>
    <property type="match status" value="1"/>
</dbReference>
<dbReference type="PRINTS" id="PR00344">
    <property type="entry name" value="BCTRLSENSOR"/>
</dbReference>
<dbReference type="PROSITE" id="PS50110">
    <property type="entry name" value="RESPONSE_REGULATORY"/>
    <property type="match status" value="1"/>
</dbReference>
<dbReference type="PANTHER" id="PTHR45339:SF3">
    <property type="entry name" value="HISTIDINE KINASE"/>
    <property type="match status" value="1"/>
</dbReference>
<feature type="modified residue" description="4-aspartylphosphate" evidence="15">
    <location>
        <position position="411"/>
    </location>
</feature>
<organism evidence="20 21">
    <name type="scientific">Oxobacter pfennigii</name>
    <dbReference type="NCBI Taxonomy" id="36849"/>
    <lineage>
        <taxon>Bacteria</taxon>
        <taxon>Bacillati</taxon>
        <taxon>Bacillota</taxon>
        <taxon>Clostridia</taxon>
        <taxon>Eubacteriales</taxon>
        <taxon>Clostridiaceae</taxon>
        <taxon>Oxobacter</taxon>
    </lineage>
</organism>
<keyword evidence="6 20" id="KW-0808">Transferase</keyword>
<keyword evidence="7" id="KW-0547">Nucleotide-binding</keyword>
<dbReference type="Pfam" id="PF02518">
    <property type="entry name" value="HATPase_c"/>
    <property type="match status" value="1"/>
</dbReference>
<dbReference type="InterPro" id="IPR036097">
    <property type="entry name" value="HisK_dim/P_sf"/>
</dbReference>
<evidence type="ECO:0000256" key="1">
    <source>
        <dbReference type="ARBA" id="ARBA00000085"/>
    </source>
</evidence>
<dbReference type="GO" id="GO:0000155">
    <property type="term" value="F:phosphorelay sensor kinase activity"/>
    <property type="evidence" value="ECO:0007669"/>
    <property type="project" value="InterPro"/>
</dbReference>
<dbReference type="GO" id="GO:0005524">
    <property type="term" value="F:ATP binding"/>
    <property type="evidence" value="ECO:0007669"/>
    <property type="project" value="UniProtKB-KW"/>
</dbReference>
<dbReference type="CDD" id="cd17546">
    <property type="entry name" value="REC_hyHK_CKI1_RcsC-like"/>
    <property type="match status" value="1"/>
</dbReference>
<keyword evidence="17" id="KW-0812">Transmembrane</keyword>
<feature type="transmembrane region" description="Helical" evidence="17">
    <location>
        <begin position="62"/>
        <end position="80"/>
    </location>
</feature>
<dbReference type="AlphaFoldDB" id="A0A0P8W707"/>
<dbReference type="InterPro" id="IPR003661">
    <property type="entry name" value="HisK_dim/P_dom"/>
</dbReference>
<dbReference type="RefSeq" id="WP_054875588.1">
    <property type="nucleotide sequence ID" value="NZ_LKET01000033.1"/>
</dbReference>
<accession>A0A0P8W707</accession>
<evidence type="ECO:0000259" key="18">
    <source>
        <dbReference type="PROSITE" id="PS50109"/>
    </source>
</evidence>
<evidence type="ECO:0000256" key="7">
    <source>
        <dbReference type="ARBA" id="ARBA00022741"/>
    </source>
</evidence>
<dbReference type="PATRIC" id="fig|36849.3.peg.2702"/>
<evidence type="ECO:0000259" key="19">
    <source>
        <dbReference type="PROSITE" id="PS50110"/>
    </source>
</evidence>
<dbReference type="Proteomes" id="UP000050326">
    <property type="component" value="Unassembled WGS sequence"/>
</dbReference>
<keyword evidence="9" id="KW-0067">ATP-binding</keyword>
<dbReference type="PROSITE" id="PS50109">
    <property type="entry name" value="HIS_KIN"/>
    <property type="match status" value="1"/>
</dbReference>
<protein>
    <recommendedName>
        <fullName evidence="14">Circadian input-output histidine kinase CikA</fullName>
        <ecNumber evidence="3">2.7.13.3</ecNumber>
    </recommendedName>
    <alternativeName>
        <fullName evidence="13">Sensory/regulatory protein RpfC</fullName>
    </alternativeName>
    <alternativeName>
        <fullName evidence="4">Stage 0 sporulation protein A homolog</fullName>
    </alternativeName>
</protein>
<dbReference type="FunFam" id="3.30.565.10:FF:000010">
    <property type="entry name" value="Sensor histidine kinase RcsC"/>
    <property type="match status" value="1"/>
</dbReference>
<reference evidence="20 21" key="1">
    <citation type="submission" date="2015-09" db="EMBL/GenBank/DDBJ databases">
        <title>Genome sequence of Oxobacter pfennigii DSM 3222.</title>
        <authorList>
            <person name="Poehlein A."/>
            <person name="Bengelsdorf F.R."/>
            <person name="Schiel-Bengelsdorf B."/>
            <person name="Duerre P."/>
            <person name="Daniel R."/>
        </authorList>
    </citation>
    <scope>NUCLEOTIDE SEQUENCE [LARGE SCALE GENOMIC DNA]</scope>
    <source>
        <strain evidence="20 21">DSM 3222</strain>
    </source>
</reference>
<evidence type="ECO:0000256" key="4">
    <source>
        <dbReference type="ARBA" id="ARBA00018672"/>
    </source>
</evidence>
<sequence length="497" mass="55111">MLQKLKGFIKAFFGIGGDKTYNFIPLRISLLYFMLSFLWIFLSDNLVSSFVTDKDALTAASTYKGWFYVAVIAVVLYVLLSRAFKRVTKTEKELTEAKEQADAANKSKSMFLANMSHEIRTPLNGMLGMIQLAQLAKTNEDREECLDLAKKSADSMLRVINDILDYSRIEAGKVIIEKSKFSVEDVVNEVVSLFSVAALQKGLKIETKMDFEAPGYAVGDNVRLRQVLSNLVGNAVKFTDKGSITVIVETVSRSSRNTLLKFIVKDTGIGISQDNIKNLFRSFSQVEESYTRRYGGTGLGLAISKGLVETMGGTIGVESVEGVGSRFYFTLPFDNVEQSKFAEDGNFDDDFASGYKGLKNLRVLVAEDDRINQFVLQQFLNKIGIKPLLAEDGQEAVEIYKSNEFDIIFMDVQMPKMDGITAAKTIRSLEGDSSVTAVFSSRPGVSAGSKRQVPIIALTAYAMVSDRDKCMEAGMNDFLSKPFDLRMLVATIEKWAV</sequence>
<evidence type="ECO:0000256" key="11">
    <source>
        <dbReference type="ARBA" id="ARBA00024867"/>
    </source>
</evidence>
<dbReference type="Pfam" id="PF00512">
    <property type="entry name" value="HisKA"/>
    <property type="match status" value="1"/>
</dbReference>
<dbReference type="InterPro" id="IPR004358">
    <property type="entry name" value="Sig_transdc_His_kin-like_C"/>
</dbReference>
<dbReference type="CDD" id="cd16922">
    <property type="entry name" value="HATPase_EvgS-ArcB-TorS-like"/>
    <property type="match status" value="1"/>
</dbReference>
<dbReference type="SUPFAM" id="SSF47384">
    <property type="entry name" value="Homodimeric domain of signal transducing histidine kinase"/>
    <property type="match status" value="1"/>
</dbReference>
<name>A0A0P8W707_9CLOT</name>
<dbReference type="EMBL" id="LKET01000033">
    <property type="protein sequence ID" value="KPU43852.1"/>
    <property type="molecule type" value="Genomic_DNA"/>
</dbReference>
<dbReference type="Gene3D" id="1.10.287.130">
    <property type="match status" value="1"/>
</dbReference>
<dbReference type="InterPro" id="IPR011006">
    <property type="entry name" value="CheY-like_superfamily"/>
</dbReference>
<evidence type="ECO:0000256" key="14">
    <source>
        <dbReference type="ARBA" id="ARBA00074306"/>
    </source>
</evidence>
<evidence type="ECO:0000256" key="3">
    <source>
        <dbReference type="ARBA" id="ARBA00012438"/>
    </source>
</evidence>
<comment type="similarity">
    <text evidence="2">In the N-terminal section; belongs to the phytochrome family.</text>
</comment>
<dbReference type="FunFam" id="1.10.287.130:FF:000002">
    <property type="entry name" value="Two-component osmosensing histidine kinase"/>
    <property type="match status" value="1"/>
</dbReference>
<evidence type="ECO:0000256" key="6">
    <source>
        <dbReference type="ARBA" id="ARBA00022679"/>
    </source>
</evidence>
<dbReference type="SMART" id="SM00387">
    <property type="entry name" value="HATPase_c"/>
    <property type="match status" value="1"/>
</dbReference>
<evidence type="ECO:0000256" key="13">
    <source>
        <dbReference type="ARBA" id="ARBA00068150"/>
    </source>
</evidence>
<dbReference type="SMART" id="SM00448">
    <property type="entry name" value="REC"/>
    <property type="match status" value="1"/>
</dbReference>
<feature type="domain" description="Histidine kinase" evidence="18">
    <location>
        <begin position="114"/>
        <end position="335"/>
    </location>
</feature>
<dbReference type="OrthoDB" id="9790669at2"/>
<dbReference type="EC" id="2.7.13.3" evidence="3"/>
<dbReference type="CDD" id="cd00082">
    <property type="entry name" value="HisKA"/>
    <property type="match status" value="1"/>
</dbReference>
<dbReference type="SMART" id="SM00388">
    <property type="entry name" value="HisKA"/>
    <property type="match status" value="1"/>
</dbReference>
<evidence type="ECO:0000256" key="10">
    <source>
        <dbReference type="ARBA" id="ARBA00023012"/>
    </source>
</evidence>
<dbReference type="Gene3D" id="3.40.50.2300">
    <property type="match status" value="1"/>
</dbReference>
<keyword evidence="17" id="KW-0472">Membrane</keyword>
<dbReference type="PANTHER" id="PTHR45339">
    <property type="entry name" value="HYBRID SIGNAL TRANSDUCTION HISTIDINE KINASE J"/>
    <property type="match status" value="1"/>
</dbReference>
<dbReference type="InterPro" id="IPR001789">
    <property type="entry name" value="Sig_transdc_resp-reg_receiver"/>
</dbReference>
<dbReference type="InterPro" id="IPR003594">
    <property type="entry name" value="HATPase_dom"/>
</dbReference>
<keyword evidence="16" id="KW-0175">Coiled coil</keyword>
<comment type="function">
    <text evidence="11">May play the central regulatory role in sporulation. It may be an element of the effector pathway responsible for the activation of sporulation genes in response to nutritional stress. Spo0A may act in concert with spo0H (a sigma factor) to control the expression of some genes that are critical to the sporulation process.</text>
</comment>
<evidence type="ECO:0000256" key="16">
    <source>
        <dbReference type="SAM" id="Coils"/>
    </source>
</evidence>
<gene>
    <name evidence="20" type="primary">rpfC_1</name>
    <name evidence="20" type="ORF">OXPF_25570</name>
</gene>
<dbReference type="SUPFAM" id="SSF55874">
    <property type="entry name" value="ATPase domain of HSP90 chaperone/DNA topoisomerase II/histidine kinase"/>
    <property type="match status" value="1"/>
</dbReference>
<feature type="transmembrane region" description="Helical" evidence="17">
    <location>
        <begin position="21"/>
        <end position="42"/>
    </location>
</feature>
<dbReference type="STRING" id="36849.OXPF_25570"/>
<keyword evidence="10" id="KW-0902">Two-component regulatory system</keyword>
<comment type="caution">
    <text evidence="20">The sequence shown here is derived from an EMBL/GenBank/DDBJ whole genome shotgun (WGS) entry which is preliminary data.</text>
</comment>